<dbReference type="SUPFAM" id="SSF51735">
    <property type="entry name" value="NAD(P)-binding Rossmann-fold domains"/>
    <property type="match status" value="1"/>
</dbReference>
<name>A0ABV3FRJ2_9NOCA</name>
<dbReference type="EMBL" id="JBFAKC010000004">
    <property type="protein sequence ID" value="MEV0708041.1"/>
    <property type="molecule type" value="Genomic_DNA"/>
</dbReference>
<feature type="domain" description="2,4-diaminopentanoate dehydrogenase C-terminal" evidence="1">
    <location>
        <begin position="198"/>
        <end position="340"/>
    </location>
</feature>
<sequence length="345" mass="36832">MTNTNHRVVQWATGNIGLKALRGIIEHPSMTLAGVHVYDPNKVGRDAGELCGLDTVGVAATGKLEDVLTSGADCVLYMPRVFDLDDVCRLLESGANVVATCGVFHHPPSMDPAVRDRVEAACRAGGTSVHSTGSSPGFISEAVPLVLTSIQRRLDKIIIDEYADLSRRNSPEMLFDLMGFGRDLAPFEQFRADYLGASFGPSLRLIADAVGLPLDEVVASGELATTPRELTIAAGTQKAGSVAGQRITITGLRGGRELITFRATWYTTTDLDATWDLGDTGWHIDIQGDAPLDVTLRMPISLEQMAETTPAYTANRAVNLVEAVCAAPPGIRSVLELPLSTPTFS</sequence>
<organism evidence="2 3">
    <name type="scientific">Nocardia aurea</name>
    <dbReference type="NCBI Taxonomy" id="2144174"/>
    <lineage>
        <taxon>Bacteria</taxon>
        <taxon>Bacillati</taxon>
        <taxon>Actinomycetota</taxon>
        <taxon>Actinomycetes</taxon>
        <taxon>Mycobacteriales</taxon>
        <taxon>Nocardiaceae</taxon>
        <taxon>Nocardia</taxon>
    </lineage>
</organism>
<reference evidence="2 3" key="1">
    <citation type="submission" date="2024-06" db="EMBL/GenBank/DDBJ databases">
        <title>The Natural Products Discovery Center: Release of the First 8490 Sequenced Strains for Exploring Actinobacteria Biosynthetic Diversity.</title>
        <authorList>
            <person name="Kalkreuter E."/>
            <person name="Kautsar S.A."/>
            <person name="Yang D."/>
            <person name="Bader C.D."/>
            <person name="Teijaro C.N."/>
            <person name="Fluegel L."/>
            <person name="Davis C.M."/>
            <person name="Simpson J.R."/>
            <person name="Lauterbach L."/>
            <person name="Steele A.D."/>
            <person name="Gui C."/>
            <person name="Meng S."/>
            <person name="Li G."/>
            <person name="Viehrig K."/>
            <person name="Ye F."/>
            <person name="Su P."/>
            <person name="Kiefer A.F."/>
            <person name="Nichols A."/>
            <person name="Cepeda A.J."/>
            <person name="Yan W."/>
            <person name="Fan B."/>
            <person name="Jiang Y."/>
            <person name="Adhikari A."/>
            <person name="Zheng C.-J."/>
            <person name="Schuster L."/>
            <person name="Cowan T.M."/>
            <person name="Smanski M.J."/>
            <person name="Chevrette M.G."/>
            <person name="De Carvalho L.P.S."/>
            <person name="Shen B."/>
        </authorList>
    </citation>
    <scope>NUCLEOTIDE SEQUENCE [LARGE SCALE GENOMIC DNA]</scope>
    <source>
        <strain evidence="2 3">NPDC050403</strain>
    </source>
</reference>
<dbReference type="CDD" id="cd24146">
    <property type="entry name" value="nat-AmDH_N_like"/>
    <property type="match status" value="1"/>
</dbReference>
<dbReference type="InterPro" id="IPR045760">
    <property type="entry name" value="DAP_DH_C"/>
</dbReference>
<dbReference type="Gene3D" id="3.40.50.720">
    <property type="entry name" value="NAD(P)-binding Rossmann-like Domain"/>
    <property type="match status" value="1"/>
</dbReference>
<keyword evidence="3" id="KW-1185">Reference proteome</keyword>
<comment type="caution">
    <text evidence="2">The sequence shown here is derived from an EMBL/GenBank/DDBJ whole genome shotgun (WGS) entry which is preliminary data.</text>
</comment>
<proteinExistence type="predicted"/>
<protein>
    <submittedName>
        <fullName evidence="2">Dihydrodipicolinate reductase</fullName>
    </submittedName>
</protein>
<evidence type="ECO:0000313" key="2">
    <source>
        <dbReference type="EMBL" id="MEV0708041.1"/>
    </source>
</evidence>
<dbReference type="Proteomes" id="UP001551695">
    <property type="component" value="Unassembled WGS sequence"/>
</dbReference>
<dbReference type="RefSeq" id="WP_355084846.1">
    <property type="nucleotide sequence ID" value="NZ_JBEXKW010000011.1"/>
</dbReference>
<gene>
    <name evidence="2" type="ORF">AB0I48_10785</name>
</gene>
<accession>A0ABV3FRJ2</accession>
<evidence type="ECO:0000259" key="1">
    <source>
        <dbReference type="Pfam" id="PF19328"/>
    </source>
</evidence>
<evidence type="ECO:0000313" key="3">
    <source>
        <dbReference type="Proteomes" id="UP001551695"/>
    </source>
</evidence>
<dbReference type="Pfam" id="PF19328">
    <property type="entry name" value="DAP_DH_C"/>
    <property type="match status" value="1"/>
</dbReference>
<dbReference type="InterPro" id="IPR036291">
    <property type="entry name" value="NAD(P)-bd_dom_sf"/>
</dbReference>